<reference evidence="3 4" key="1">
    <citation type="submission" date="2024-04" db="EMBL/GenBank/DDBJ databases">
        <authorList>
            <person name="Fracassetti M."/>
        </authorList>
    </citation>
    <scope>NUCLEOTIDE SEQUENCE [LARGE SCALE GENOMIC DNA]</scope>
</reference>
<evidence type="ECO:0000259" key="2">
    <source>
        <dbReference type="Pfam" id="PF13966"/>
    </source>
</evidence>
<evidence type="ECO:0000313" key="4">
    <source>
        <dbReference type="Proteomes" id="UP001497516"/>
    </source>
</evidence>
<feature type="region of interest" description="Disordered" evidence="1">
    <location>
        <begin position="266"/>
        <end position="295"/>
    </location>
</feature>
<organism evidence="3 4">
    <name type="scientific">Linum trigynum</name>
    <dbReference type="NCBI Taxonomy" id="586398"/>
    <lineage>
        <taxon>Eukaryota</taxon>
        <taxon>Viridiplantae</taxon>
        <taxon>Streptophyta</taxon>
        <taxon>Embryophyta</taxon>
        <taxon>Tracheophyta</taxon>
        <taxon>Spermatophyta</taxon>
        <taxon>Magnoliopsida</taxon>
        <taxon>eudicotyledons</taxon>
        <taxon>Gunneridae</taxon>
        <taxon>Pentapetalae</taxon>
        <taxon>rosids</taxon>
        <taxon>fabids</taxon>
        <taxon>Malpighiales</taxon>
        <taxon>Linaceae</taxon>
        <taxon>Linum</taxon>
    </lineage>
</organism>
<accession>A0AAV2G1M6</accession>
<dbReference type="Proteomes" id="UP001497516">
    <property type="component" value="Chromosome 7"/>
</dbReference>
<dbReference type="InterPro" id="IPR026960">
    <property type="entry name" value="RVT-Znf"/>
</dbReference>
<feature type="compositionally biased region" description="Low complexity" evidence="1">
    <location>
        <begin position="266"/>
        <end position="279"/>
    </location>
</feature>
<dbReference type="Pfam" id="PF13966">
    <property type="entry name" value="zf-RVT"/>
    <property type="match status" value="1"/>
</dbReference>
<dbReference type="EMBL" id="OZ034820">
    <property type="protein sequence ID" value="CAL1404554.1"/>
    <property type="molecule type" value="Genomic_DNA"/>
</dbReference>
<proteinExistence type="predicted"/>
<protein>
    <recommendedName>
        <fullName evidence="2">Reverse transcriptase zinc-binding domain-containing protein</fullName>
    </recommendedName>
</protein>
<gene>
    <name evidence="3" type="ORF">LTRI10_LOCUS44399</name>
</gene>
<evidence type="ECO:0000256" key="1">
    <source>
        <dbReference type="SAM" id="MobiDB-lite"/>
    </source>
</evidence>
<evidence type="ECO:0000313" key="3">
    <source>
        <dbReference type="EMBL" id="CAL1404554.1"/>
    </source>
</evidence>
<keyword evidence="4" id="KW-1185">Reference proteome</keyword>
<name>A0AAV2G1M6_9ROSI</name>
<feature type="domain" description="Reverse transcriptase zinc-binding" evidence="2">
    <location>
        <begin position="93"/>
        <end position="190"/>
    </location>
</feature>
<dbReference type="AlphaFoldDB" id="A0AAV2G1M6"/>
<sequence>MKDGLLRGIMPGEESQFHCDPWLPSIQNFSLSHLGLEPSRVSDWIDPTNRSWNMDAIRNLVPEEIVQAIARVPIGPCSAQDRWIWRFTDSGGYSVKSAYRLFREVRDSPQAFDAGSSPRPNKDDWKWLWDLSLPPKLRFFIWKSGKNAMATRARLFERKCASDPVYPVCEEHVETIMHCLFHCNKEFETWSRVGLLGVPPSADTSFADWFFPLRDSLTPDQTNKIVCTMWNIWIARNGMVFEGKVFSPSTVAILADREYRNIKEAMASSSASPSSSRSAGLPSQPGRSRSTALSPPGPYSKVVHCDGSFVSDAQEAAYGIAIANSHGQVINGRAERFFCSSPIQVEAYAILNAVILAA</sequence>